<protein>
    <submittedName>
        <fullName evidence="2">Uncharacterized protein</fullName>
    </submittedName>
</protein>
<proteinExistence type="predicted"/>
<comment type="caution">
    <text evidence="2">The sequence shown here is derived from an EMBL/GenBank/DDBJ whole genome shotgun (WGS) entry which is preliminary data.</text>
</comment>
<evidence type="ECO:0000256" key="1">
    <source>
        <dbReference type="SAM" id="MobiDB-lite"/>
    </source>
</evidence>
<gene>
    <name evidence="2" type="ORF">B0H17DRAFT_1147851</name>
</gene>
<reference evidence="2" key="1">
    <citation type="submission" date="2023-03" db="EMBL/GenBank/DDBJ databases">
        <title>Massive genome expansion in bonnet fungi (Mycena s.s.) driven by repeated elements and novel gene families across ecological guilds.</title>
        <authorList>
            <consortium name="Lawrence Berkeley National Laboratory"/>
            <person name="Harder C.B."/>
            <person name="Miyauchi S."/>
            <person name="Viragh M."/>
            <person name="Kuo A."/>
            <person name="Thoen E."/>
            <person name="Andreopoulos B."/>
            <person name="Lu D."/>
            <person name="Skrede I."/>
            <person name="Drula E."/>
            <person name="Henrissat B."/>
            <person name="Morin E."/>
            <person name="Kohler A."/>
            <person name="Barry K."/>
            <person name="LaButti K."/>
            <person name="Morin E."/>
            <person name="Salamov A."/>
            <person name="Lipzen A."/>
            <person name="Mereny Z."/>
            <person name="Hegedus B."/>
            <person name="Baldrian P."/>
            <person name="Stursova M."/>
            <person name="Weitz H."/>
            <person name="Taylor A."/>
            <person name="Grigoriev I.V."/>
            <person name="Nagy L.G."/>
            <person name="Martin F."/>
            <person name="Kauserud H."/>
        </authorList>
    </citation>
    <scope>NUCLEOTIDE SEQUENCE</scope>
    <source>
        <strain evidence="2">CBHHK067</strain>
    </source>
</reference>
<feature type="region of interest" description="Disordered" evidence="1">
    <location>
        <begin position="16"/>
        <end position="36"/>
    </location>
</feature>
<dbReference type="Proteomes" id="UP001221757">
    <property type="component" value="Unassembled WGS sequence"/>
</dbReference>
<accession>A0AAD7FXS3</accession>
<keyword evidence="3" id="KW-1185">Reference proteome</keyword>
<evidence type="ECO:0000313" key="3">
    <source>
        <dbReference type="Proteomes" id="UP001221757"/>
    </source>
</evidence>
<name>A0AAD7FXS3_MYCRO</name>
<dbReference type="EMBL" id="JARKIE010000370">
    <property type="protein sequence ID" value="KAJ7649167.1"/>
    <property type="molecule type" value="Genomic_DNA"/>
</dbReference>
<organism evidence="2 3">
    <name type="scientific">Mycena rosella</name>
    <name type="common">Pink bonnet</name>
    <name type="synonym">Agaricus rosellus</name>
    <dbReference type="NCBI Taxonomy" id="1033263"/>
    <lineage>
        <taxon>Eukaryota</taxon>
        <taxon>Fungi</taxon>
        <taxon>Dikarya</taxon>
        <taxon>Basidiomycota</taxon>
        <taxon>Agaricomycotina</taxon>
        <taxon>Agaricomycetes</taxon>
        <taxon>Agaricomycetidae</taxon>
        <taxon>Agaricales</taxon>
        <taxon>Marasmiineae</taxon>
        <taxon>Mycenaceae</taxon>
        <taxon>Mycena</taxon>
    </lineage>
</organism>
<dbReference type="AlphaFoldDB" id="A0AAD7FXS3"/>
<sequence length="220" mass="24079">MPMFRCAKPPDWVIHGPPVRSEGSRLTLGPTKKEQEPVLHARSAHAAYPGSTRRPSSKNVWIGVPKHIADPSASKTKQNKARASLSLLFFALDLASLALQERDTDAVDCTDTEPCLMITRYAGKFKYLQCLLVSYHGGVRRARLLAPQNIRVAPGAVGDGKGSATGIDCALGCVPTAHQPWYSADQLRYSRTLEFQPSHMPTLTPFILSFLRFGVRPGQA</sequence>
<evidence type="ECO:0000313" key="2">
    <source>
        <dbReference type="EMBL" id="KAJ7649167.1"/>
    </source>
</evidence>